<dbReference type="InterPro" id="IPR018060">
    <property type="entry name" value="HTH_AraC"/>
</dbReference>
<dbReference type="SUPFAM" id="SSF46689">
    <property type="entry name" value="Homeodomain-like"/>
    <property type="match status" value="1"/>
</dbReference>
<accession>A0ABT1AMN9</accession>
<dbReference type="PRINTS" id="PR00032">
    <property type="entry name" value="HTHARAC"/>
</dbReference>
<dbReference type="Pfam" id="PF12833">
    <property type="entry name" value="HTH_18"/>
    <property type="match status" value="1"/>
</dbReference>
<dbReference type="InterPro" id="IPR032687">
    <property type="entry name" value="AraC-type_N"/>
</dbReference>
<keyword evidence="1" id="KW-0805">Transcription regulation</keyword>
<dbReference type="InterPro" id="IPR020449">
    <property type="entry name" value="Tscrpt_reg_AraC-type_HTH"/>
</dbReference>
<evidence type="ECO:0000256" key="2">
    <source>
        <dbReference type="ARBA" id="ARBA00023125"/>
    </source>
</evidence>
<dbReference type="SMART" id="SM00342">
    <property type="entry name" value="HTH_ARAC"/>
    <property type="match status" value="1"/>
</dbReference>
<reference evidence="5" key="2">
    <citation type="journal article" date="2023" name="Front. Microbiol.">
        <title>Ralstonia chuxiongensis sp. nov., Ralstonia mojiangensis sp. nov., and Ralstonia soli sp. nov., isolated from tobacco fields, are three novel species in the family Burkholderiaceae.</title>
        <authorList>
            <person name="Lu C.H."/>
            <person name="Zhang Y.Y."/>
            <person name="Jiang N."/>
            <person name="Chen W."/>
            <person name="Shao X."/>
            <person name="Zhao Z.M."/>
            <person name="Lu W.L."/>
            <person name="Hu X."/>
            <person name="Xi Y.X."/>
            <person name="Zou S.Y."/>
            <person name="Wei Q.J."/>
            <person name="Lin Z.L."/>
            <person name="Gong L."/>
            <person name="Gai X.T."/>
            <person name="Zhang L.Q."/>
            <person name="Li J.Y."/>
            <person name="Jin Y."/>
            <person name="Xia Z.Y."/>
        </authorList>
    </citation>
    <scope>NUCLEOTIDE SEQUENCE</scope>
    <source>
        <strain evidence="5">21MJYT02-11</strain>
    </source>
</reference>
<keyword evidence="6" id="KW-1185">Reference proteome</keyword>
<dbReference type="PANTHER" id="PTHR47894">
    <property type="entry name" value="HTH-TYPE TRANSCRIPTIONAL REGULATOR GADX"/>
    <property type="match status" value="1"/>
</dbReference>
<dbReference type="Proteomes" id="UP001162811">
    <property type="component" value="Unassembled WGS sequence"/>
</dbReference>
<sequence length="347" mass="37655">MNVWDFTRSPASARLLVDFGIERGLSAPHLLAGSGLSVQQLGDPNAEITAEQELRVTANLLRALKPASAGLGFEVGTRYHFSAYGMWGYGLVASATAGDALALALRFLPLTYAYTTITYREEGTLCVLTFTEPDLAAELKQFLVERDMAAAALLLKEISGAAFSLARVTLKTKRTLVGPASSESIRALFGRHPEGGARVNSLAFDRSFLSQKLPHADPITVSMCEQLCQRLMESRRARAGAAATVRQYLNAAPGSLSSTLEDMARMMNLSPRTLKRRLQEEGTTYTALQADARGSVAKELLLDRNLTLAEIAARLGFSDLSTFSQAFKRWTGMAPSVFRNRNAGDRA</sequence>
<dbReference type="EMBL" id="JAMXHT010000005">
    <property type="protein sequence ID" value="MCO5399362.1"/>
    <property type="molecule type" value="Genomic_DNA"/>
</dbReference>
<name>A0ABT1AMN9_9RALS</name>
<comment type="caution">
    <text evidence="5">The sequence shown here is derived from an EMBL/GenBank/DDBJ whole genome shotgun (WGS) entry which is preliminary data.</text>
</comment>
<gene>
    <name evidence="5" type="ORF">NG900_14285</name>
</gene>
<evidence type="ECO:0000256" key="3">
    <source>
        <dbReference type="ARBA" id="ARBA00023163"/>
    </source>
</evidence>
<dbReference type="RefSeq" id="WP_252681459.1">
    <property type="nucleotide sequence ID" value="NZ_JAMXHT010000005.1"/>
</dbReference>
<evidence type="ECO:0000313" key="6">
    <source>
        <dbReference type="Proteomes" id="UP001162811"/>
    </source>
</evidence>
<reference evidence="5" key="1">
    <citation type="submission" date="2022-06" db="EMBL/GenBank/DDBJ databases">
        <authorList>
            <person name="Lu C.-H."/>
        </authorList>
    </citation>
    <scope>NUCLEOTIDE SEQUENCE</scope>
    <source>
        <strain evidence="5">21MJYT02-11</strain>
    </source>
</reference>
<keyword evidence="3" id="KW-0804">Transcription</keyword>
<dbReference type="PANTHER" id="PTHR47894:SF1">
    <property type="entry name" value="HTH-TYPE TRANSCRIPTIONAL REGULATOR VQSM"/>
    <property type="match status" value="1"/>
</dbReference>
<evidence type="ECO:0000313" key="5">
    <source>
        <dbReference type="EMBL" id="MCO5399362.1"/>
    </source>
</evidence>
<dbReference type="PROSITE" id="PS01124">
    <property type="entry name" value="HTH_ARAC_FAMILY_2"/>
    <property type="match status" value="1"/>
</dbReference>
<dbReference type="InterPro" id="IPR009057">
    <property type="entry name" value="Homeodomain-like_sf"/>
</dbReference>
<organism evidence="5 6">
    <name type="scientific">Ralstonia soli</name>
    <dbReference type="NCBI Taxonomy" id="2953896"/>
    <lineage>
        <taxon>Bacteria</taxon>
        <taxon>Pseudomonadati</taxon>
        <taxon>Pseudomonadota</taxon>
        <taxon>Betaproteobacteria</taxon>
        <taxon>Burkholderiales</taxon>
        <taxon>Burkholderiaceae</taxon>
        <taxon>Ralstonia</taxon>
    </lineage>
</organism>
<evidence type="ECO:0000259" key="4">
    <source>
        <dbReference type="PROSITE" id="PS01124"/>
    </source>
</evidence>
<dbReference type="Pfam" id="PF12625">
    <property type="entry name" value="Arabinose_bd"/>
    <property type="match status" value="1"/>
</dbReference>
<proteinExistence type="predicted"/>
<protein>
    <submittedName>
        <fullName evidence="5">AraC family transcriptional regulator</fullName>
    </submittedName>
</protein>
<keyword evidence="2" id="KW-0238">DNA-binding</keyword>
<dbReference type="Gene3D" id="1.10.10.60">
    <property type="entry name" value="Homeodomain-like"/>
    <property type="match status" value="1"/>
</dbReference>
<evidence type="ECO:0000256" key="1">
    <source>
        <dbReference type="ARBA" id="ARBA00023015"/>
    </source>
</evidence>
<feature type="domain" description="HTH araC/xylS-type" evidence="4">
    <location>
        <begin position="243"/>
        <end position="341"/>
    </location>
</feature>